<evidence type="ECO:0000313" key="3">
    <source>
        <dbReference type="Proteomes" id="UP000030300"/>
    </source>
</evidence>
<dbReference type="STRING" id="2045.KR76_15215"/>
<dbReference type="EMBL" id="CP009896">
    <property type="protein sequence ID" value="AIY17777.1"/>
    <property type="molecule type" value="Genomic_DNA"/>
</dbReference>
<organism evidence="2 3">
    <name type="scientific">Nocardioides simplex</name>
    <name type="common">Arthrobacter simplex</name>
    <dbReference type="NCBI Taxonomy" id="2045"/>
    <lineage>
        <taxon>Bacteria</taxon>
        <taxon>Bacillati</taxon>
        <taxon>Actinomycetota</taxon>
        <taxon>Actinomycetes</taxon>
        <taxon>Propionibacteriales</taxon>
        <taxon>Nocardioidaceae</taxon>
        <taxon>Pimelobacter</taxon>
    </lineage>
</organism>
<dbReference type="GeneID" id="96610197"/>
<evidence type="ECO:0000313" key="2">
    <source>
        <dbReference type="EMBL" id="AIY17777.1"/>
    </source>
</evidence>
<reference evidence="2 3" key="1">
    <citation type="journal article" date="2015" name="Genome Announc.">
        <title>Complete Genome Sequence of Steroid-Transforming Nocardioides simplex VKM Ac-2033D.</title>
        <authorList>
            <person name="Shtratnikova V.Y."/>
            <person name="Schelkunov M.I."/>
            <person name="Pekov Y.A."/>
            <person name="Fokina V.V."/>
            <person name="Logacheva M.D."/>
            <person name="Sokolov S.L."/>
            <person name="Bragin E.Y."/>
            <person name="Ashapkin V.V."/>
            <person name="Donova M.V."/>
        </authorList>
    </citation>
    <scope>NUCLEOTIDE SEQUENCE [LARGE SCALE GENOMIC DNA]</scope>
    <source>
        <strain evidence="2 3">VKM Ac-2033D</strain>
    </source>
</reference>
<feature type="compositionally biased region" description="Polar residues" evidence="1">
    <location>
        <begin position="411"/>
        <end position="429"/>
    </location>
</feature>
<proteinExistence type="predicted"/>
<dbReference type="RefSeq" id="WP_038679450.1">
    <property type="nucleotide sequence ID" value="NZ_BJMC01000009.1"/>
</dbReference>
<dbReference type="AlphaFoldDB" id="A0A0A1DMA3"/>
<evidence type="ECO:0000256" key="1">
    <source>
        <dbReference type="SAM" id="MobiDB-lite"/>
    </source>
</evidence>
<dbReference type="eggNOG" id="ENOG5032SMD">
    <property type="taxonomic scope" value="Bacteria"/>
</dbReference>
<feature type="region of interest" description="Disordered" evidence="1">
    <location>
        <begin position="384"/>
        <end position="429"/>
    </location>
</feature>
<protein>
    <submittedName>
        <fullName evidence="2">Uncharacterized protein</fullName>
    </submittedName>
</protein>
<name>A0A0A1DMA3_NOCSI</name>
<dbReference type="HOGENOM" id="CLU_054702_0_0_11"/>
<accession>A0A0A1DMA3</accession>
<dbReference type="Proteomes" id="UP000030300">
    <property type="component" value="Chromosome"/>
</dbReference>
<keyword evidence="3" id="KW-1185">Reference proteome</keyword>
<dbReference type="KEGG" id="psim:KR76_15215"/>
<dbReference type="OrthoDB" id="3444499at2"/>
<gene>
    <name evidence="2" type="ORF">KR76_15215</name>
</gene>
<feature type="compositionally biased region" description="Gly residues" evidence="1">
    <location>
        <begin position="388"/>
        <end position="400"/>
    </location>
</feature>
<sequence>MSKKLRETARLLEAADGQGPGLRLVQLISPGWGSSGYYSPAVLEAAVADQVIPAGTHMYADHPTDIELMERPERSIKDLVSTTTTEARLATDADIAAGAEPGALVAEVRVVTPYRDLIDDLADDIGVSILGSATDTSIGEADGRRGTIIEGLAFVQSVDWVTRAGRGGRALSVLESARAGRRAAGRGLREATVNDTRDGLAVALRDAYGGSERTWVWVRDFDDSTVWFEIESEGDENGIYGQPYTQSSSGAVELTGDRTEVRIVTTYVPATRPDEKKTTKESKEDTMPKIEIEESEHTRLVETAGRVDALVSENAALKEKDARRTRADRAHELVAERAKAAGVTFDVLQTRGLIAELPVTESGDLDETAFSAAVDKAASDLKEAQASGGDGNVVGFGGAPSGTPVAESGHRTSNPWGRSLTEASNQKGA</sequence>